<proteinExistence type="predicted"/>
<dbReference type="RefSeq" id="XP_066084385.1">
    <property type="nucleotide sequence ID" value="XM_066228288.1"/>
</dbReference>
<dbReference type="GeneID" id="91103309"/>
<dbReference type="Proteomes" id="UP001358614">
    <property type="component" value="Chromosome 1"/>
</dbReference>
<accession>A0AAX4KK31</accession>
<reference evidence="2 3" key="1">
    <citation type="submission" date="2024-01" db="EMBL/GenBank/DDBJ databases">
        <title>Comparative genomics of Cryptococcus and Kwoniella reveals pathogenesis evolution and contrasting modes of karyotype evolution via chromosome fusion or intercentromeric recombination.</title>
        <authorList>
            <person name="Coelho M.A."/>
            <person name="David-Palma M."/>
            <person name="Shea T."/>
            <person name="Bowers K."/>
            <person name="McGinley-Smith S."/>
            <person name="Mohammad A.W."/>
            <person name="Gnirke A."/>
            <person name="Yurkov A.M."/>
            <person name="Nowrousian M."/>
            <person name="Sun S."/>
            <person name="Cuomo C.A."/>
            <person name="Heitman J."/>
        </authorList>
    </citation>
    <scope>NUCLEOTIDE SEQUENCE [LARGE SCALE GENOMIC DNA]</scope>
    <source>
        <strain evidence="2 3">PYCC6329</strain>
    </source>
</reference>
<evidence type="ECO:0008006" key="4">
    <source>
        <dbReference type="Google" id="ProtNLM"/>
    </source>
</evidence>
<evidence type="ECO:0000256" key="1">
    <source>
        <dbReference type="SAM" id="MobiDB-lite"/>
    </source>
</evidence>
<dbReference type="AlphaFoldDB" id="A0AAX4KK31"/>
<protein>
    <recommendedName>
        <fullName evidence="4">PRELI/MSF1 domain-containing protein</fullName>
    </recommendedName>
</protein>
<evidence type="ECO:0000313" key="3">
    <source>
        <dbReference type="Proteomes" id="UP001358614"/>
    </source>
</evidence>
<sequence>MTFNQLTMSSSSTGPKDDLARVRLQAFFRGTYAYPALVHTRHSEEMERQNPLDSPRKMPSSLHYDGLEKVVTVIKTYDPQLIRYVHNDEVQTISSHRRTTMDETQSENGRFADQYRFEGLKETDAPTEWLSYCGEIPWETTKNVQGTIAWRSIEKTPILPCLDRSEADRFIITWEEPTWAGAGGEPRSVNAVGVFKYRELESLSRNPPEMTLREANSEMWKELFQHVRNEVYQSSDLLVRQEPGGVPDSALKDSTKAGTSMVVKRGQKSVSWSENLHEPEYRIGQGCAQRSTANNRGDGL</sequence>
<name>A0AAX4KK31_9TREE</name>
<keyword evidence="3" id="KW-1185">Reference proteome</keyword>
<dbReference type="EMBL" id="CP144089">
    <property type="protein sequence ID" value="WWD06418.1"/>
    <property type="molecule type" value="Genomic_DNA"/>
</dbReference>
<feature type="region of interest" description="Disordered" evidence="1">
    <location>
        <begin position="243"/>
        <end position="270"/>
    </location>
</feature>
<dbReference type="KEGG" id="ker:91103309"/>
<gene>
    <name evidence="2" type="ORF">V865_004508</name>
</gene>
<evidence type="ECO:0000313" key="2">
    <source>
        <dbReference type="EMBL" id="WWD06418.1"/>
    </source>
</evidence>
<organism evidence="2 3">
    <name type="scientific">Kwoniella europaea PYCC6329</name>
    <dbReference type="NCBI Taxonomy" id="1423913"/>
    <lineage>
        <taxon>Eukaryota</taxon>
        <taxon>Fungi</taxon>
        <taxon>Dikarya</taxon>
        <taxon>Basidiomycota</taxon>
        <taxon>Agaricomycotina</taxon>
        <taxon>Tremellomycetes</taxon>
        <taxon>Tremellales</taxon>
        <taxon>Cryptococcaceae</taxon>
        <taxon>Kwoniella</taxon>
    </lineage>
</organism>